<dbReference type="InterPro" id="IPR013783">
    <property type="entry name" value="Ig-like_fold"/>
</dbReference>
<dbReference type="GO" id="GO:0003824">
    <property type="term" value="F:catalytic activity"/>
    <property type="evidence" value="ECO:0007669"/>
    <property type="project" value="InterPro"/>
</dbReference>
<dbReference type="SUPFAM" id="SSF56219">
    <property type="entry name" value="DNase I-like"/>
    <property type="match status" value="1"/>
</dbReference>
<dbReference type="Pfam" id="PF03372">
    <property type="entry name" value="Exo_endo_phos"/>
    <property type="match status" value="1"/>
</dbReference>
<evidence type="ECO:0000256" key="1">
    <source>
        <dbReference type="SAM" id="SignalP"/>
    </source>
</evidence>
<feature type="chain" id="PRO_5043911741" description="Endonuclease/exonuclease/phosphatase domain-containing protein" evidence="1">
    <location>
        <begin position="24"/>
        <end position="504"/>
    </location>
</feature>
<proteinExistence type="predicted"/>
<evidence type="ECO:0000259" key="2">
    <source>
        <dbReference type="Pfam" id="PF03372"/>
    </source>
</evidence>
<sequence length="504" mass="54827">MLFSSISAVVSAFFLTSINLVAAAPTQELGGSIAVTNGELLTLSYHTTDPFSTNWIALYPASVSPTNNEKPDTGALSWKYAPNANGTVQLDVETIPPGEYLACFLAREGYKYLAKPAKVTIKAPDTPFAFIASKITLRNARVGEVYTAKIGGLINNVKGSRVTYQLVSGDTWAQINKDGIISGTPKIAKDTEITVRATSSDNSIGDLKVRIPVQKTGASLVPELRVMTFNLWLGGTQVKDSHRKQVNFIASTNADIVGMQDTSGGHPKRLADALGWYYWQPTKGNVGIISRYPIVKEYGTVGTSGGVRVALDGDNSQVHFWTMHLEWTPYGPYDFCFKNMTINQVLQREKESTRTQQITNILKAMSNPAGDSKFPSFLVGDTNAPSHLDWTEALRKKNCGYAGVPWPTSALPTEAGLIDSFRAAHPDPVTVPGTTWSPLHPLNDEGGVAGHPEPQDRIDFVYFKGNIKVLDSKALVVGNPQPFGRHRNNEWTSDHAAVLSAFKL</sequence>
<name>A0AAV9WT33_9PEZI</name>
<dbReference type="PANTHER" id="PTHR41349">
    <property type="match status" value="1"/>
</dbReference>
<dbReference type="Gene3D" id="3.60.10.10">
    <property type="entry name" value="Endonuclease/exonuclease/phosphatase"/>
    <property type="match status" value="1"/>
</dbReference>
<dbReference type="Proteomes" id="UP001365542">
    <property type="component" value="Unassembled WGS sequence"/>
</dbReference>
<dbReference type="PANTHER" id="PTHR41349:SF1">
    <property type="entry name" value="PROTEIN CBG08683"/>
    <property type="match status" value="1"/>
</dbReference>
<keyword evidence="1" id="KW-0732">Signal</keyword>
<evidence type="ECO:0000313" key="3">
    <source>
        <dbReference type="EMBL" id="KAK6523122.1"/>
    </source>
</evidence>
<dbReference type="EMBL" id="JAVHJO010000019">
    <property type="protein sequence ID" value="KAK6523122.1"/>
    <property type="molecule type" value="Genomic_DNA"/>
</dbReference>
<dbReference type="AlphaFoldDB" id="A0AAV9WT33"/>
<protein>
    <recommendedName>
        <fullName evidence="2">Endonuclease/exonuclease/phosphatase domain-containing protein</fullName>
    </recommendedName>
</protein>
<dbReference type="Gene3D" id="2.60.40.10">
    <property type="entry name" value="Immunoglobulins"/>
    <property type="match status" value="1"/>
</dbReference>
<accession>A0AAV9WT33</accession>
<feature type="signal peptide" evidence="1">
    <location>
        <begin position="1"/>
        <end position="23"/>
    </location>
</feature>
<gene>
    <name evidence="3" type="ORF">TWF694_006017</name>
</gene>
<dbReference type="InterPro" id="IPR036691">
    <property type="entry name" value="Endo/exonu/phosph_ase_sf"/>
</dbReference>
<feature type="domain" description="Endonuclease/exonuclease/phosphatase" evidence="2">
    <location>
        <begin position="227"/>
        <end position="495"/>
    </location>
</feature>
<evidence type="ECO:0000313" key="4">
    <source>
        <dbReference type="Proteomes" id="UP001365542"/>
    </source>
</evidence>
<organism evidence="3 4">
    <name type="scientific">Orbilia ellipsospora</name>
    <dbReference type="NCBI Taxonomy" id="2528407"/>
    <lineage>
        <taxon>Eukaryota</taxon>
        <taxon>Fungi</taxon>
        <taxon>Dikarya</taxon>
        <taxon>Ascomycota</taxon>
        <taxon>Pezizomycotina</taxon>
        <taxon>Orbiliomycetes</taxon>
        <taxon>Orbiliales</taxon>
        <taxon>Orbiliaceae</taxon>
        <taxon>Orbilia</taxon>
    </lineage>
</organism>
<comment type="caution">
    <text evidence="3">The sequence shown here is derived from an EMBL/GenBank/DDBJ whole genome shotgun (WGS) entry which is preliminary data.</text>
</comment>
<reference evidence="3 4" key="1">
    <citation type="submission" date="2019-10" db="EMBL/GenBank/DDBJ databases">
        <authorList>
            <person name="Palmer J.M."/>
        </authorList>
    </citation>
    <scope>NUCLEOTIDE SEQUENCE [LARGE SCALE GENOMIC DNA]</scope>
    <source>
        <strain evidence="3 4">TWF694</strain>
    </source>
</reference>
<dbReference type="InterPro" id="IPR005135">
    <property type="entry name" value="Endo/exonuclease/phosphatase"/>
</dbReference>
<keyword evidence="4" id="KW-1185">Reference proteome</keyword>